<evidence type="ECO:0000313" key="4">
    <source>
        <dbReference type="Proteomes" id="UP000504636"/>
    </source>
</evidence>
<evidence type="ECO:0000259" key="2">
    <source>
        <dbReference type="Pfam" id="PF20516"/>
    </source>
</evidence>
<reference evidence="5" key="3">
    <citation type="submission" date="2025-04" db="UniProtKB">
        <authorList>
            <consortium name="RefSeq"/>
        </authorList>
    </citation>
    <scope>IDENTIFICATION</scope>
    <source>
        <strain evidence="5">CBS 304.34</strain>
    </source>
</reference>
<keyword evidence="4" id="KW-1185">Reference proteome</keyword>
<gene>
    <name evidence="3 5" type="ORF">BDZ99DRAFT_573325</name>
</gene>
<proteinExistence type="predicted"/>
<dbReference type="RefSeq" id="XP_033574488.1">
    <property type="nucleotide sequence ID" value="XM_033728285.1"/>
</dbReference>
<feature type="region of interest" description="Disordered" evidence="1">
    <location>
        <begin position="1"/>
        <end position="21"/>
    </location>
</feature>
<sequence>MITGKNGRRESTPRDRRRSPLNCNKFHERREEIPDELKSMLKDIDGRLSRGIRVISNEYEDEIAGIKTGALGAINAYDFVYADPDDLPGPSPTPQQCAKAVWLAARCERKGCSEAAWNSSVHNYILDLALYTKPFIDRVYFVNCTSAQIAPSSLIPPSDP</sequence>
<dbReference type="Pfam" id="PF20516">
    <property type="entry name" value="PDDEXK_12"/>
    <property type="match status" value="1"/>
</dbReference>
<dbReference type="InterPro" id="IPR046797">
    <property type="entry name" value="PDDEXK_12"/>
</dbReference>
<organism evidence="3">
    <name type="scientific">Mytilinidion resinicola</name>
    <dbReference type="NCBI Taxonomy" id="574789"/>
    <lineage>
        <taxon>Eukaryota</taxon>
        <taxon>Fungi</taxon>
        <taxon>Dikarya</taxon>
        <taxon>Ascomycota</taxon>
        <taxon>Pezizomycotina</taxon>
        <taxon>Dothideomycetes</taxon>
        <taxon>Pleosporomycetidae</taxon>
        <taxon>Mytilinidiales</taxon>
        <taxon>Mytilinidiaceae</taxon>
        <taxon>Mytilinidion</taxon>
    </lineage>
</organism>
<dbReference type="OrthoDB" id="4161186at2759"/>
<dbReference type="GeneID" id="54469178"/>
<dbReference type="AlphaFoldDB" id="A0A6A6YHP3"/>
<evidence type="ECO:0000313" key="3">
    <source>
        <dbReference type="EMBL" id="KAF2807524.1"/>
    </source>
</evidence>
<feature type="domain" description="PD-(D/E)XK nuclease-like" evidence="2">
    <location>
        <begin position="82"/>
        <end position="156"/>
    </location>
</feature>
<reference evidence="5" key="2">
    <citation type="submission" date="2020-04" db="EMBL/GenBank/DDBJ databases">
        <authorList>
            <consortium name="NCBI Genome Project"/>
        </authorList>
    </citation>
    <scope>NUCLEOTIDE SEQUENCE</scope>
    <source>
        <strain evidence="5">CBS 304.34</strain>
    </source>
</reference>
<dbReference type="Proteomes" id="UP000504636">
    <property type="component" value="Unplaced"/>
</dbReference>
<evidence type="ECO:0000256" key="1">
    <source>
        <dbReference type="SAM" id="MobiDB-lite"/>
    </source>
</evidence>
<accession>A0A6A6YHP3</accession>
<protein>
    <recommendedName>
        <fullName evidence="2">PD-(D/E)XK nuclease-like domain-containing protein</fullName>
    </recommendedName>
</protein>
<dbReference type="EMBL" id="MU003705">
    <property type="protein sequence ID" value="KAF2807524.1"/>
    <property type="molecule type" value="Genomic_DNA"/>
</dbReference>
<name>A0A6A6YHP3_9PEZI</name>
<evidence type="ECO:0000313" key="5">
    <source>
        <dbReference type="RefSeq" id="XP_033574488.1"/>
    </source>
</evidence>
<reference evidence="3 5" key="1">
    <citation type="journal article" date="2020" name="Stud. Mycol.">
        <title>101 Dothideomycetes genomes: a test case for predicting lifestyles and emergence of pathogens.</title>
        <authorList>
            <person name="Haridas S."/>
            <person name="Albert R."/>
            <person name="Binder M."/>
            <person name="Bloem J."/>
            <person name="Labutti K."/>
            <person name="Salamov A."/>
            <person name="Andreopoulos B."/>
            <person name="Baker S."/>
            <person name="Barry K."/>
            <person name="Bills G."/>
            <person name="Bluhm B."/>
            <person name="Cannon C."/>
            <person name="Castanera R."/>
            <person name="Culley D."/>
            <person name="Daum C."/>
            <person name="Ezra D."/>
            <person name="Gonzalez J."/>
            <person name="Henrissat B."/>
            <person name="Kuo A."/>
            <person name="Liang C."/>
            <person name="Lipzen A."/>
            <person name="Lutzoni F."/>
            <person name="Magnuson J."/>
            <person name="Mondo S."/>
            <person name="Nolan M."/>
            <person name="Ohm R."/>
            <person name="Pangilinan J."/>
            <person name="Park H.-J."/>
            <person name="Ramirez L."/>
            <person name="Alfaro M."/>
            <person name="Sun H."/>
            <person name="Tritt A."/>
            <person name="Yoshinaga Y."/>
            <person name="Zwiers L.-H."/>
            <person name="Turgeon B."/>
            <person name="Goodwin S."/>
            <person name="Spatafora J."/>
            <person name="Crous P."/>
            <person name="Grigoriev I."/>
        </authorList>
    </citation>
    <scope>NUCLEOTIDE SEQUENCE</scope>
    <source>
        <strain evidence="3 5">CBS 304.34</strain>
    </source>
</reference>